<dbReference type="Proteomes" id="UP001390339">
    <property type="component" value="Unassembled WGS sequence"/>
</dbReference>
<evidence type="ECO:0000313" key="2">
    <source>
        <dbReference type="Proteomes" id="UP001390339"/>
    </source>
</evidence>
<organism evidence="1 2">
    <name type="scientific">Apiospora arundinis</name>
    <dbReference type="NCBI Taxonomy" id="335852"/>
    <lineage>
        <taxon>Eukaryota</taxon>
        <taxon>Fungi</taxon>
        <taxon>Dikarya</taxon>
        <taxon>Ascomycota</taxon>
        <taxon>Pezizomycotina</taxon>
        <taxon>Sordariomycetes</taxon>
        <taxon>Xylariomycetidae</taxon>
        <taxon>Amphisphaeriales</taxon>
        <taxon>Apiosporaceae</taxon>
        <taxon>Apiospora</taxon>
    </lineage>
</organism>
<accession>A0ABR2IRV2</accession>
<evidence type="ECO:0000313" key="1">
    <source>
        <dbReference type="EMBL" id="KAK8867324.1"/>
    </source>
</evidence>
<dbReference type="GO" id="GO:0016740">
    <property type="term" value="F:transferase activity"/>
    <property type="evidence" value="ECO:0007669"/>
    <property type="project" value="UniProtKB-KW"/>
</dbReference>
<protein>
    <submittedName>
        <fullName evidence="1">4-hydroxybenzoate polyprenyl transferase</fullName>
    </submittedName>
</protein>
<reference evidence="1 2" key="1">
    <citation type="journal article" date="2024" name="IMA Fungus">
        <title>Apiospora arundinis, a panoply of carbohydrate-active enzymes and secondary metabolites.</title>
        <authorList>
            <person name="Sorensen T."/>
            <person name="Petersen C."/>
            <person name="Muurmann A.T."/>
            <person name="Christiansen J.V."/>
            <person name="Brundto M.L."/>
            <person name="Overgaard C.K."/>
            <person name="Boysen A.T."/>
            <person name="Wollenberg R.D."/>
            <person name="Larsen T.O."/>
            <person name="Sorensen J.L."/>
            <person name="Nielsen K.L."/>
            <person name="Sondergaard T.E."/>
        </authorList>
    </citation>
    <scope>NUCLEOTIDE SEQUENCE [LARGE SCALE GENOMIC DNA]</scope>
    <source>
        <strain evidence="1 2">AAU 773</strain>
    </source>
</reference>
<comment type="caution">
    <text evidence="1">The sequence shown here is derived from an EMBL/GenBank/DDBJ whole genome shotgun (WGS) entry which is preliminary data.</text>
</comment>
<keyword evidence="2" id="KW-1185">Reference proteome</keyword>
<gene>
    <name evidence="1" type="ORF">PGQ11_005902</name>
</gene>
<dbReference type="EMBL" id="JAPCWZ010000004">
    <property type="protein sequence ID" value="KAK8867324.1"/>
    <property type="molecule type" value="Genomic_DNA"/>
</dbReference>
<keyword evidence="1" id="KW-0808">Transferase</keyword>
<sequence>MSNNEDDLVVSVLNGAVETRVAARPPDDRAFDFDVKLDLVAGGAFFAEKPPRHFHVQTEYLEAVEGRLVLELDGRERVLTSADGPQTIRPYVHHRTFPLLLPEQEEGLRCVRFRLSAEKTSDPFELNTLMFENWYRYQDEVVSKGGRISLIQVFSTFDAGGTYMTLPWWVPFRCTVAQVLGVVVGRWIGGLLGYQPYYRRWSTDWELACDKMETSFFQRRFADRTKTA</sequence>
<name>A0ABR2IRV2_9PEZI</name>
<proteinExistence type="predicted"/>